<keyword evidence="2" id="KW-1185">Reference proteome</keyword>
<proteinExistence type="predicted"/>
<dbReference type="InterPro" id="IPR046185">
    <property type="entry name" value="DUF6213"/>
</dbReference>
<organism evidence="1 2">
    <name type="scientific">Streptomyces roseolus</name>
    <dbReference type="NCBI Taxonomy" id="67358"/>
    <lineage>
        <taxon>Bacteria</taxon>
        <taxon>Bacillati</taxon>
        <taxon>Actinomycetota</taxon>
        <taxon>Actinomycetes</taxon>
        <taxon>Kitasatosporales</taxon>
        <taxon>Streptomycetaceae</taxon>
        <taxon>Streptomyces</taxon>
    </lineage>
</organism>
<evidence type="ECO:0000313" key="1">
    <source>
        <dbReference type="EMBL" id="MDX2296802.1"/>
    </source>
</evidence>
<dbReference type="Proteomes" id="UP001278571">
    <property type="component" value="Unassembled WGS sequence"/>
</dbReference>
<reference evidence="1 2" key="1">
    <citation type="submission" date="2023-10" db="EMBL/GenBank/DDBJ databases">
        <authorList>
            <person name="Wang X.X."/>
        </authorList>
    </citation>
    <scope>NUCLEOTIDE SEQUENCE [LARGE SCALE GENOMIC DNA]</scope>
    <source>
        <strain evidence="1 2">NBRC 12816</strain>
    </source>
</reference>
<accession>A0ABU4KGE7</accession>
<dbReference type="RefSeq" id="WP_319012965.1">
    <property type="nucleotide sequence ID" value="NZ_JAWJZF010000504.1"/>
</dbReference>
<evidence type="ECO:0000313" key="2">
    <source>
        <dbReference type="Proteomes" id="UP001278571"/>
    </source>
</evidence>
<protein>
    <submittedName>
        <fullName evidence="1">DUF6213 family protein</fullName>
    </submittedName>
</protein>
<sequence>MKVTTSFLRLPDGHLLLPADEVTELLRRLAALWIESAEAEDSELAPDTVAALVGALTEVADNIDAECIALMPAREDED</sequence>
<name>A0ABU4KGE7_9ACTN</name>
<comment type="caution">
    <text evidence="1">The sequence shown here is derived from an EMBL/GenBank/DDBJ whole genome shotgun (WGS) entry which is preliminary data.</text>
</comment>
<gene>
    <name evidence="1" type="ORF">R2363_32095</name>
</gene>
<dbReference type="Pfam" id="PF19719">
    <property type="entry name" value="DUF6213"/>
    <property type="match status" value="1"/>
</dbReference>
<dbReference type="EMBL" id="JAWJZF010000504">
    <property type="protein sequence ID" value="MDX2296802.1"/>
    <property type="molecule type" value="Genomic_DNA"/>
</dbReference>